<dbReference type="AlphaFoldDB" id="A0A0N5AHW0"/>
<dbReference type="Proteomes" id="UP000046393">
    <property type="component" value="Unplaced"/>
</dbReference>
<protein>
    <submittedName>
        <fullName evidence="3">CUB domain-containing protein</fullName>
    </submittedName>
</protein>
<evidence type="ECO:0000256" key="1">
    <source>
        <dbReference type="SAM" id="SignalP"/>
    </source>
</evidence>
<reference evidence="3" key="1">
    <citation type="submission" date="2017-02" db="UniProtKB">
        <authorList>
            <consortium name="WormBaseParasite"/>
        </authorList>
    </citation>
    <scope>IDENTIFICATION</scope>
</reference>
<proteinExistence type="predicted"/>
<feature type="signal peptide" evidence="1">
    <location>
        <begin position="1"/>
        <end position="27"/>
    </location>
</feature>
<name>A0A0N5AHW0_9BILA</name>
<evidence type="ECO:0000313" key="2">
    <source>
        <dbReference type="Proteomes" id="UP000046393"/>
    </source>
</evidence>
<accession>A0A0N5AHW0</accession>
<keyword evidence="2" id="KW-1185">Reference proteome</keyword>
<organism evidence="2 3">
    <name type="scientific">Syphacia muris</name>
    <dbReference type="NCBI Taxonomy" id="451379"/>
    <lineage>
        <taxon>Eukaryota</taxon>
        <taxon>Metazoa</taxon>
        <taxon>Ecdysozoa</taxon>
        <taxon>Nematoda</taxon>
        <taxon>Chromadorea</taxon>
        <taxon>Rhabditida</taxon>
        <taxon>Spirurina</taxon>
        <taxon>Oxyuridomorpha</taxon>
        <taxon>Oxyuroidea</taxon>
        <taxon>Oxyuridae</taxon>
        <taxon>Syphacia</taxon>
    </lineage>
</organism>
<feature type="chain" id="PRO_5005893283" evidence="1">
    <location>
        <begin position="28"/>
        <end position="534"/>
    </location>
</feature>
<dbReference type="WBParaSite" id="SMUV_0000397801-mRNA-1">
    <property type="protein sequence ID" value="SMUV_0000397801-mRNA-1"/>
    <property type="gene ID" value="SMUV_0000397801"/>
</dbReference>
<sequence length="534" mass="59804">MRSLKLSVISLWLLFAISFLSINDGDASKSSARTGYSYRGKCGPKKNGFAISGKFAGQTGTFCYTFDHVSDSKISDEFQEFLLSYSSDSLQQFTSSAYLLDSDFVSTKVVGNNAVLTWKDVPASGLYFEIERLSFNDTGSLHFYANVTKIFTMEFDKKNLFFIIRDVHSKVFSYSTRYSKQYAAEQLKLKVHDRKLPESLSIVSYQYHLKIYFNKKHVCDISIRPFVFLNVIKLQGVSYNNVYARTFGQKLDTSMNINDICAKKYSGKAAFFSNVEEKKIFDDIVLSETHKEKAWDILTDILKPAPTSSKRSRMYTIALRIPEMSSQNRPGYFTYNMTINAISGFICKFPWTQGRSRRMSEQEAGDNAAVLDNSEVEEAFIESERNDNFDEDFGFERSAPEAITTEKADHLRRSRSAEVLLTESLNGLSNRVEWLQQTFAGDHSNPLLVEAIGTVVGTDNTVDAAGAGVNGDFSVSAGSSSDKAQNRHVILNSKNTLALKSGARSFGIDVDDGDEDDGDDNCDSCCAPFNNEIR</sequence>
<evidence type="ECO:0000313" key="3">
    <source>
        <dbReference type="WBParaSite" id="SMUV_0000397801-mRNA-1"/>
    </source>
</evidence>
<keyword evidence="1" id="KW-0732">Signal</keyword>